<evidence type="ECO:0000313" key="1">
    <source>
        <dbReference type="EMBL" id="CAB0016141.1"/>
    </source>
</evidence>
<reference evidence="1 2" key="1">
    <citation type="submission" date="2020-02" db="EMBL/GenBank/DDBJ databases">
        <authorList>
            <person name="Ferguson B K."/>
        </authorList>
    </citation>
    <scope>NUCLEOTIDE SEQUENCE [LARGE SCALE GENOMIC DNA]</scope>
</reference>
<evidence type="ECO:0000313" key="2">
    <source>
        <dbReference type="Proteomes" id="UP000479000"/>
    </source>
</evidence>
<sequence>IIVNPPQIDELFVRPLFRNTTSVDDSDDICVLNGRKPMSHYDASSTQPCTVKRILHNL</sequence>
<feature type="non-terminal residue" evidence="1">
    <location>
        <position position="1"/>
    </location>
</feature>
<name>A0A6H5HGC2_9HEMI</name>
<accession>A0A6H5HGC2</accession>
<dbReference type="Proteomes" id="UP000479000">
    <property type="component" value="Unassembled WGS sequence"/>
</dbReference>
<gene>
    <name evidence="1" type="ORF">NTEN_LOCUS20429</name>
</gene>
<proteinExistence type="predicted"/>
<dbReference type="AlphaFoldDB" id="A0A6H5HGC2"/>
<organism evidence="1 2">
    <name type="scientific">Nesidiocoris tenuis</name>
    <dbReference type="NCBI Taxonomy" id="355587"/>
    <lineage>
        <taxon>Eukaryota</taxon>
        <taxon>Metazoa</taxon>
        <taxon>Ecdysozoa</taxon>
        <taxon>Arthropoda</taxon>
        <taxon>Hexapoda</taxon>
        <taxon>Insecta</taxon>
        <taxon>Pterygota</taxon>
        <taxon>Neoptera</taxon>
        <taxon>Paraneoptera</taxon>
        <taxon>Hemiptera</taxon>
        <taxon>Heteroptera</taxon>
        <taxon>Panheteroptera</taxon>
        <taxon>Cimicomorpha</taxon>
        <taxon>Miridae</taxon>
        <taxon>Dicyphina</taxon>
        <taxon>Nesidiocoris</taxon>
    </lineage>
</organism>
<dbReference type="EMBL" id="CADCXU010030017">
    <property type="protein sequence ID" value="CAB0016141.1"/>
    <property type="molecule type" value="Genomic_DNA"/>
</dbReference>
<keyword evidence="2" id="KW-1185">Reference proteome</keyword>
<protein>
    <submittedName>
        <fullName evidence="1">Uncharacterized protein</fullName>
    </submittedName>
</protein>